<keyword evidence="2" id="KW-1185">Reference proteome</keyword>
<evidence type="ECO:0000313" key="1">
    <source>
        <dbReference type="EMBL" id="KAJ8129115.1"/>
    </source>
</evidence>
<protein>
    <submittedName>
        <fullName evidence="1">Uncharacterized protein</fullName>
    </submittedName>
</protein>
<gene>
    <name evidence="1" type="ORF">O1611_g4517</name>
</gene>
<name>A0ACC2JNU6_9PEZI</name>
<dbReference type="EMBL" id="JAPUUL010000859">
    <property type="protein sequence ID" value="KAJ8129115.1"/>
    <property type="molecule type" value="Genomic_DNA"/>
</dbReference>
<organism evidence="1 2">
    <name type="scientific">Lasiodiplodia mahajangana</name>
    <dbReference type="NCBI Taxonomy" id="1108764"/>
    <lineage>
        <taxon>Eukaryota</taxon>
        <taxon>Fungi</taxon>
        <taxon>Dikarya</taxon>
        <taxon>Ascomycota</taxon>
        <taxon>Pezizomycotina</taxon>
        <taxon>Dothideomycetes</taxon>
        <taxon>Dothideomycetes incertae sedis</taxon>
        <taxon>Botryosphaeriales</taxon>
        <taxon>Botryosphaeriaceae</taxon>
        <taxon>Lasiodiplodia</taxon>
    </lineage>
</organism>
<accession>A0ACC2JNU6</accession>
<reference evidence="1" key="1">
    <citation type="submission" date="2022-12" db="EMBL/GenBank/DDBJ databases">
        <title>Genome Sequence of Lasiodiplodia mahajangana.</title>
        <authorList>
            <person name="Buettner E."/>
        </authorList>
    </citation>
    <scope>NUCLEOTIDE SEQUENCE</scope>
    <source>
        <strain evidence="1">VT137</strain>
    </source>
</reference>
<dbReference type="Proteomes" id="UP001153332">
    <property type="component" value="Unassembled WGS sequence"/>
</dbReference>
<proteinExistence type="predicted"/>
<evidence type="ECO:0000313" key="2">
    <source>
        <dbReference type="Proteomes" id="UP001153332"/>
    </source>
</evidence>
<comment type="caution">
    <text evidence="1">The sequence shown here is derived from an EMBL/GenBank/DDBJ whole genome shotgun (WGS) entry which is preliminary data.</text>
</comment>
<sequence>MPPRRTPSKGVSANEASTDKRTPPNGTTKRTMSSYRMRQGNTNPSDASLSQDELDAPVETCDTEQTGVEEEVVLDEIVVSGTTHNPNTTKGVDDLSSQSVAVRTPAEGSKMVRRSSRASSISQSGSLTLSPSGRGVIVKKQDFVVNIAADNNGEPDELSDAPTSKKRKVDIKPTKRVAFRKSRSKWDNHDEMLTDPNSPLIKAKLRELLCSPKAWEILTQEEREQILAKFPDDAEIMDPGTPNARPDIAALRNNNNFRHDVARYQEGLSKGFHDPEWIQQAQAAHRSRQLGFYDEFKASDFEERWDMPMPLQVQAKHEVNGKDSRDSPERKLDTTSPEAKVTLPSGDLSDPNRGTGISTKPQSLDMPHNNTTEARVQDRKGNPESINDSKAGPTDNTPETSHKRRNQSPEIETTEEPTQLEVASTRGSAKVSDQNIGDHSYNTEAPSLESLPDAMEGVEQQSEEKVEATKPQEPGIVENASTPATTLKSTHVVGGANETHECQDGKGAQGESKAPEYRIDDI</sequence>